<sequence>PSTNLSGPTSFCAGDSVIISVTNNPAYTYQWKNEFGNISGSTTNEITVKETGTYNLEVTNSSNCSVETEPVIVTVSESPSIPVIAYTGSTAFCSGDSVQLYVSINPALNYQWKLNGGAVGIDTNIYVAKLSGNYTLDVSNVSGCVALSSNSVDVTVNEVPDKPVVSLSGLTGFCEGDSLILSTDEHAGLTYQWCNENGEILNANSNQYVTYNSGDFYLDITNSSNCINTSNTTNVTVSEMPLKPVINTTGYDINDCP</sequence>
<dbReference type="InterPro" id="IPR013783">
    <property type="entry name" value="Ig-like_fold"/>
</dbReference>
<protein>
    <recommendedName>
        <fullName evidence="4">Ig-like domain-containing protein</fullName>
    </recommendedName>
</protein>
<dbReference type="InterPro" id="IPR036179">
    <property type="entry name" value="Ig-like_dom_sf"/>
</dbReference>
<dbReference type="Pfam" id="PF19408">
    <property type="entry name" value="PKD_6"/>
    <property type="match status" value="1"/>
</dbReference>
<name>X1VD65_9ZZZZ</name>
<dbReference type="SUPFAM" id="SSF48726">
    <property type="entry name" value="Immunoglobulin"/>
    <property type="match status" value="1"/>
</dbReference>
<gene>
    <name evidence="3" type="ORF">S12H4_44473</name>
</gene>
<dbReference type="Gene3D" id="2.60.40.10">
    <property type="entry name" value="Immunoglobulins"/>
    <property type="match status" value="2"/>
</dbReference>
<dbReference type="InterPro" id="IPR035986">
    <property type="entry name" value="PKD_dom_sf"/>
</dbReference>
<comment type="caution">
    <text evidence="3">The sequence shown here is derived from an EMBL/GenBank/DDBJ whole genome shotgun (WGS) entry which is preliminary data.</text>
</comment>
<dbReference type="InterPro" id="IPR044023">
    <property type="entry name" value="Ig_7"/>
</dbReference>
<accession>X1VD65</accession>
<proteinExistence type="predicted"/>
<dbReference type="InterPro" id="IPR045829">
    <property type="entry name" value="PKD_6"/>
</dbReference>
<evidence type="ECO:0000313" key="3">
    <source>
        <dbReference type="EMBL" id="GAJ15367.1"/>
    </source>
</evidence>
<evidence type="ECO:0008006" key="4">
    <source>
        <dbReference type="Google" id="ProtNLM"/>
    </source>
</evidence>
<reference evidence="3" key="1">
    <citation type="journal article" date="2014" name="Front. Microbiol.">
        <title>High frequency of phylogenetically diverse reductive dehalogenase-homologous genes in deep subseafloor sedimentary metagenomes.</title>
        <authorList>
            <person name="Kawai M."/>
            <person name="Futagami T."/>
            <person name="Toyoda A."/>
            <person name="Takaki Y."/>
            <person name="Nishi S."/>
            <person name="Hori S."/>
            <person name="Arai W."/>
            <person name="Tsubouchi T."/>
            <person name="Morono Y."/>
            <person name="Uchiyama I."/>
            <person name="Ito T."/>
            <person name="Fujiyama A."/>
            <person name="Inagaki F."/>
            <person name="Takami H."/>
        </authorList>
    </citation>
    <scope>NUCLEOTIDE SEQUENCE</scope>
    <source>
        <strain evidence="3">Expedition CK06-06</strain>
    </source>
</reference>
<evidence type="ECO:0000259" key="1">
    <source>
        <dbReference type="Pfam" id="PF19081"/>
    </source>
</evidence>
<organism evidence="3">
    <name type="scientific">marine sediment metagenome</name>
    <dbReference type="NCBI Taxonomy" id="412755"/>
    <lineage>
        <taxon>unclassified sequences</taxon>
        <taxon>metagenomes</taxon>
        <taxon>ecological metagenomes</taxon>
    </lineage>
</organism>
<dbReference type="SUPFAM" id="SSF49299">
    <property type="entry name" value="PKD domain"/>
    <property type="match status" value="1"/>
</dbReference>
<dbReference type="EMBL" id="BARW01027402">
    <property type="protein sequence ID" value="GAJ15367.1"/>
    <property type="molecule type" value="Genomic_DNA"/>
</dbReference>
<feature type="domain" description="Ig-like" evidence="1">
    <location>
        <begin position="160"/>
        <end position="238"/>
    </location>
</feature>
<feature type="non-terminal residue" evidence="3">
    <location>
        <position position="257"/>
    </location>
</feature>
<feature type="non-terminal residue" evidence="3">
    <location>
        <position position="1"/>
    </location>
</feature>
<dbReference type="Pfam" id="PF19081">
    <property type="entry name" value="Ig_7"/>
    <property type="match status" value="1"/>
</dbReference>
<feature type="domain" description="PKD-like" evidence="2">
    <location>
        <begin position="4"/>
        <end position="69"/>
    </location>
</feature>
<dbReference type="AlphaFoldDB" id="X1VD65"/>
<evidence type="ECO:0000259" key="2">
    <source>
        <dbReference type="Pfam" id="PF19408"/>
    </source>
</evidence>